<dbReference type="RefSeq" id="XP_067818011.1">
    <property type="nucleotide sequence ID" value="XM_067958577.1"/>
</dbReference>
<dbReference type="EMBL" id="SHOA02000016">
    <property type="protein sequence ID" value="TDH68512.1"/>
    <property type="molecule type" value="Genomic_DNA"/>
</dbReference>
<dbReference type="GeneID" id="94344248"/>
<evidence type="ECO:0000313" key="1">
    <source>
        <dbReference type="EMBL" id="TDH68512.1"/>
    </source>
</evidence>
<evidence type="ECO:0000313" key="2">
    <source>
        <dbReference type="Proteomes" id="UP000294530"/>
    </source>
</evidence>
<keyword evidence="2" id="KW-1185">Reference proteome</keyword>
<proteinExistence type="predicted"/>
<dbReference type="KEGG" id="blac:94344248"/>
<dbReference type="Proteomes" id="UP000294530">
    <property type="component" value="Unassembled WGS sequence"/>
</dbReference>
<comment type="caution">
    <text evidence="1">The sequence shown here is derived from an EMBL/GenBank/DDBJ whole genome shotgun (WGS) entry which is preliminary data.</text>
</comment>
<gene>
    <name evidence="1" type="ORF">CCR75_000470</name>
</gene>
<accession>A0A976FKK5</accession>
<organism evidence="1 2">
    <name type="scientific">Bremia lactucae</name>
    <name type="common">Lettuce downy mildew</name>
    <dbReference type="NCBI Taxonomy" id="4779"/>
    <lineage>
        <taxon>Eukaryota</taxon>
        <taxon>Sar</taxon>
        <taxon>Stramenopiles</taxon>
        <taxon>Oomycota</taxon>
        <taxon>Peronosporomycetes</taxon>
        <taxon>Peronosporales</taxon>
        <taxon>Peronosporaceae</taxon>
        <taxon>Bremia</taxon>
    </lineage>
</organism>
<reference evidence="1 2" key="1">
    <citation type="journal article" date="2021" name="Genome Biol.">
        <title>AFLAP: assembly-free linkage analysis pipeline using k-mers from genome sequencing data.</title>
        <authorList>
            <person name="Fletcher K."/>
            <person name="Zhang L."/>
            <person name="Gil J."/>
            <person name="Han R."/>
            <person name="Cavanaugh K."/>
            <person name="Michelmore R."/>
        </authorList>
    </citation>
    <scope>NUCLEOTIDE SEQUENCE [LARGE SCALE GENOMIC DNA]</scope>
    <source>
        <strain evidence="1 2">SF5</strain>
    </source>
</reference>
<dbReference type="AlphaFoldDB" id="A0A976FKK5"/>
<name>A0A976FKK5_BRELC</name>
<sequence>MMNSAVRADAVDKEMYFLELSALLPRGSSMLIYTPSKAIRSCLQLLEALL</sequence>
<protein>
    <submittedName>
        <fullName evidence="1">Uncharacterized protein</fullName>
    </submittedName>
</protein>